<evidence type="ECO:0000313" key="2">
    <source>
        <dbReference type="Proteomes" id="UP001144612"/>
    </source>
</evidence>
<organism evidence="1 2">
    <name type="scientific">Clostridium brassicae</name>
    <dbReference type="NCBI Taxonomy" id="2999072"/>
    <lineage>
        <taxon>Bacteria</taxon>
        <taxon>Bacillati</taxon>
        <taxon>Bacillota</taxon>
        <taxon>Clostridia</taxon>
        <taxon>Eubacteriales</taxon>
        <taxon>Clostridiaceae</taxon>
        <taxon>Clostridium</taxon>
    </lineage>
</organism>
<sequence>MNQYTLFRKWVKNSLDFHLIYKDYEGFFIVTNGYTAFKINKSNKTYSDILKKETFQNLKNNFYIYNRRLSEFNDLKLSEYFKSNGKFNTEITKIIYDYDPKIKARLLKNSNNSLVFINEKNLNFLYNIEQYKIYSDLPLNPVIFISSEIQFLIFPLRIMDFPYTINKKGV</sequence>
<protein>
    <submittedName>
        <fullName evidence="1">Uncharacterized protein</fullName>
    </submittedName>
</protein>
<dbReference type="Proteomes" id="UP001144612">
    <property type="component" value="Unassembled WGS sequence"/>
</dbReference>
<dbReference type="RefSeq" id="WP_268060296.1">
    <property type="nucleotide sequence ID" value="NZ_JAPQFJ010000003.1"/>
</dbReference>
<comment type="caution">
    <text evidence="1">The sequence shown here is derived from an EMBL/GenBank/DDBJ whole genome shotgun (WGS) entry which is preliminary data.</text>
</comment>
<dbReference type="EMBL" id="JAPQFJ010000003">
    <property type="protein sequence ID" value="MCY6957894.1"/>
    <property type="molecule type" value="Genomic_DNA"/>
</dbReference>
<gene>
    <name evidence="1" type="ORF">OW729_04660</name>
</gene>
<evidence type="ECO:0000313" key="1">
    <source>
        <dbReference type="EMBL" id="MCY6957894.1"/>
    </source>
</evidence>
<name>A0ABT4D6G9_9CLOT</name>
<keyword evidence="2" id="KW-1185">Reference proteome</keyword>
<proteinExistence type="predicted"/>
<reference evidence="1" key="1">
    <citation type="submission" date="2022-12" db="EMBL/GenBank/DDBJ databases">
        <title>Clostridium sp. nov., isolated from industrial wastewater.</title>
        <authorList>
            <person name="Jiayan W."/>
        </authorList>
    </citation>
    <scope>NUCLEOTIDE SEQUENCE</scope>
    <source>
        <strain evidence="1">ZC22-4</strain>
    </source>
</reference>
<accession>A0ABT4D6G9</accession>